<evidence type="ECO:0000313" key="3">
    <source>
        <dbReference type="Proteomes" id="UP000002051"/>
    </source>
</evidence>
<dbReference type="EnsemblPlants" id="KEH26257">
    <property type="protein sequence ID" value="KEH26257"/>
    <property type="gene ID" value="MTR_6g048560"/>
</dbReference>
<keyword evidence="3" id="KW-1185">Reference proteome</keyword>
<dbReference type="HOGENOM" id="CLU_000680_36_5_1"/>
<name>A0A072U9C1_MEDTR</name>
<dbReference type="PANTHER" id="PTHR33710">
    <property type="entry name" value="BNAC02G09200D PROTEIN"/>
    <property type="match status" value="1"/>
</dbReference>
<reference evidence="1 3" key="2">
    <citation type="journal article" date="2014" name="BMC Genomics">
        <title>An improved genome release (version Mt4.0) for the model legume Medicago truncatula.</title>
        <authorList>
            <person name="Tang H."/>
            <person name="Krishnakumar V."/>
            <person name="Bidwell S."/>
            <person name="Rosen B."/>
            <person name="Chan A."/>
            <person name="Zhou S."/>
            <person name="Gentzbittel L."/>
            <person name="Childs K.L."/>
            <person name="Yandell M."/>
            <person name="Gundlach H."/>
            <person name="Mayer K.F."/>
            <person name="Schwartz D.C."/>
            <person name="Town C.D."/>
        </authorList>
    </citation>
    <scope>GENOME REANNOTATION</scope>
    <source>
        <strain evidence="1">A17</strain>
        <strain evidence="2 3">cv. Jemalong A17</strain>
    </source>
</reference>
<proteinExistence type="predicted"/>
<evidence type="ECO:0000313" key="1">
    <source>
        <dbReference type="EMBL" id="KEH26257.1"/>
    </source>
</evidence>
<dbReference type="SUPFAM" id="SSF56219">
    <property type="entry name" value="DNase I-like"/>
    <property type="match status" value="1"/>
</dbReference>
<dbReference type="PANTHER" id="PTHR33710:SF84">
    <property type="entry name" value="ENDONUCLEASE_EXONUCLEASE_PHOSPHATASE FAMILY PROTEIN"/>
    <property type="match status" value="1"/>
</dbReference>
<organism evidence="1 3">
    <name type="scientific">Medicago truncatula</name>
    <name type="common">Barrel medic</name>
    <name type="synonym">Medicago tribuloides</name>
    <dbReference type="NCBI Taxonomy" id="3880"/>
    <lineage>
        <taxon>Eukaryota</taxon>
        <taxon>Viridiplantae</taxon>
        <taxon>Streptophyta</taxon>
        <taxon>Embryophyta</taxon>
        <taxon>Tracheophyta</taxon>
        <taxon>Spermatophyta</taxon>
        <taxon>Magnoliopsida</taxon>
        <taxon>eudicotyledons</taxon>
        <taxon>Gunneridae</taxon>
        <taxon>Pentapetalae</taxon>
        <taxon>rosids</taxon>
        <taxon>fabids</taxon>
        <taxon>Fabales</taxon>
        <taxon>Fabaceae</taxon>
        <taxon>Papilionoideae</taxon>
        <taxon>50 kb inversion clade</taxon>
        <taxon>NPAAA clade</taxon>
        <taxon>Hologalegina</taxon>
        <taxon>IRL clade</taxon>
        <taxon>Trifolieae</taxon>
        <taxon>Medicago</taxon>
    </lineage>
</organism>
<reference evidence="1 3" key="1">
    <citation type="journal article" date="2011" name="Nature">
        <title>The Medicago genome provides insight into the evolution of rhizobial symbioses.</title>
        <authorList>
            <person name="Young N.D."/>
            <person name="Debelle F."/>
            <person name="Oldroyd G.E."/>
            <person name="Geurts R."/>
            <person name="Cannon S.B."/>
            <person name="Udvardi M.K."/>
            <person name="Benedito V.A."/>
            <person name="Mayer K.F."/>
            <person name="Gouzy J."/>
            <person name="Schoof H."/>
            <person name="Van de Peer Y."/>
            <person name="Proost S."/>
            <person name="Cook D.R."/>
            <person name="Meyers B.C."/>
            <person name="Spannagl M."/>
            <person name="Cheung F."/>
            <person name="De Mita S."/>
            <person name="Krishnakumar V."/>
            <person name="Gundlach H."/>
            <person name="Zhou S."/>
            <person name="Mudge J."/>
            <person name="Bharti A.K."/>
            <person name="Murray J.D."/>
            <person name="Naoumkina M.A."/>
            <person name="Rosen B."/>
            <person name="Silverstein K.A."/>
            <person name="Tang H."/>
            <person name="Rombauts S."/>
            <person name="Zhao P.X."/>
            <person name="Zhou P."/>
            <person name="Barbe V."/>
            <person name="Bardou P."/>
            <person name="Bechner M."/>
            <person name="Bellec A."/>
            <person name="Berger A."/>
            <person name="Berges H."/>
            <person name="Bidwell S."/>
            <person name="Bisseling T."/>
            <person name="Choisne N."/>
            <person name="Couloux A."/>
            <person name="Denny R."/>
            <person name="Deshpande S."/>
            <person name="Dai X."/>
            <person name="Doyle J.J."/>
            <person name="Dudez A.M."/>
            <person name="Farmer A.D."/>
            <person name="Fouteau S."/>
            <person name="Franken C."/>
            <person name="Gibelin C."/>
            <person name="Gish J."/>
            <person name="Goldstein S."/>
            <person name="Gonzalez A.J."/>
            <person name="Green P.J."/>
            <person name="Hallab A."/>
            <person name="Hartog M."/>
            <person name="Hua A."/>
            <person name="Humphray S.J."/>
            <person name="Jeong D.H."/>
            <person name="Jing Y."/>
            <person name="Jocker A."/>
            <person name="Kenton S.M."/>
            <person name="Kim D.J."/>
            <person name="Klee K."/>
            <person name="Lai H."/>
            <person name="Lang C."/>
            <person name="Lin S."/>
            <person name="Macmil S.L."/>
            <person name="Magdelenat G."/>
            <person name="Matthews L."/>
            <person name="McCorrison J."/>
            <person name="Monaghan E.L."/>
            <person name="Mun J.H."/>
            <person name="Najar F.Z."/>
            <person name="Nicholson C."/>
            <person name="Noirot C."/>
            <person name="O'Bleness M."/>
            <person name="Paule C.R."/>
            <person name="Poulain J."/>
            <person name="Prion F."/>
            <person name="Qin B."/>
            <person name="Qu C."/>
            <person name="Retzel E.F."/>
            <person name="Riddle C."/>
            <person name="Sallet E."/>
            <person name="Samain S."/>
            <person name="Samson N."/>
            <person name="Sanders I."/>
            <person name="Saurat O."/>
            <person name="Scarpelli C."/>
            <person name="Schiex T."/>
            <person name="Segurens B."/>
            <person name="Severin A.J."/>
            <person name="Sherrier D.J."/>
            <person name="Shi R."/>
            <person name="Sims S."/>
            <person name="Singer S.R."/>
            <person name="Sinharoy S."/>
            <person name="Sterck L."/>
            <person name="Viollet A."/>
            <person name="Wang B.B."/>
            <person name="Wang K."/>
            <person name="Wang M."/>
            <person name="Wang X."/>
            <person name="Warfsmann J."/>
            <person name="Weissenbach J."/>
            <person name="White D.D."/>
            <person name="White J.D."/>
            <person name="Wiley G.B."/>
            <person name="Wincker P."/>
            <person name="Xing Y."/>
            <person name="Yang L."/>
            <person name="Yao Z."/>
            <person name="Ying F."/>
            <person name="Zhai J."/>
            <person name="Zhou L."/>
            <person name="Zuber A."/>
            <person name="Denarie J."/>
            <person name="Dixon R.A."/>
            <person name="May G.D."/>
            <person name="Schwartz D.C."/>
            <person name="Rogers J."/>
            <person name="Quetier F."/>
            <person name="Town C.D."/>
            <person name="Roe B.A."/>
        </authorList>
    </citation>
    <scope>NUCLEOTIDE SEQUENCE [LARGE SCALE GENOMIC DNA]</scope>
    <source>
        <strain evidence="1">A17</strain>
        <strain evidence="2 3">cv. Jemalong A17</strain>
    </source>
</reference>
<protein>
    <submittedName>
        <fullName evidence="1">DNase I superfamily protein, putative</fullName>
    </submittedName>
</protein>
<accession>A0A072U9C1</accession>
<reference evidence="2" key="3">
    <citation type="submission" date="2015-04" db="UniProtKB">
        <authorList>
            <consortium name="EnsemblPlants"/>
        </authorList>
    </citation>
    <scope>IDENTIFICATION</scope>
    <source>
        <strain evidence="2">cv. Jemalong A17</strain>
    </source>
</reference>
<dbReference type="EMBL" id="CM001222">
    <property type="protein sequence ID" value="KEH26257.1"/>
    <property type="molecule type" value="Genomic_DNA"/>
</dbReference>
<dbReference type="STRING" id="3880.A0A072U9C1"/>
<gene>
    <name evidence="1" type="ordered locus">MTR_6g048560</name>
</gene>
<dbReference type="Proteomes" id="UP000002051">
    <property type="component" value="Chromosome 6"/>
</dbReference>
<evidence type="ECO:0000313" key="2">
    <source>
        <dbReference type="EnsemblPlants" id="KEH26257"/>
    </source>
</evidence>
<dbReference type="Gene3D" id="3.60.10.10">
    <property type="entry name" value="Endonuclease/exonuclease/phosphatase"/>
    <property type="match status" value="1"/>
</dbReference>
<dbReference type="InterPro" id="IPR036691">
    <property type="entry name" value="Endo/exonu/phosph_ase_sf"/>
</dbReference>
<dbReference type="AlphaFoldDB" id="A0A072U9C1"/>
<sequence>MLRVIGELNKFCGIPCRLGCFRWEVVLDEFVSFNEFIEECLLVDLPLCGRKFTWFKGDGWSMSRLDRFLLSEGWCLVWPNCMQVAHLRGLSDHCPVVLSVDEENWGPRPLRLLKCWQDMPGYNDFVREKWNSFQVTGWGGFVLKEKLKMIKVVLKDWHASNTQNLPAKIDSLKNRQAALDSKGEEADLSEEELSELHGISTDIHSLSRLNTSICWKISRLKWLRDGDANSKFFHSVLAGRRC</sequence>